<feature type="coiled-coil region" evidence="1">
    <location>
        <begin position="17"/>
        <end position="44"/>
    </location>
</feature>
<dbReference type="EMBL" id="CP058604">
    <property type="protein sequence ID" value="QLG70859.1"/>
    <property type="molecule type" value="Genomic_DNA"/>
</dbReference>
<dbReference type="Proteomes" id="UP000509704">
    <property type="component" value="Chromosome 1"/>
</dbReference>
<proteinExistence type="predicted"/>
<dbReference type="AlphaFoldDB" id="A0A7H9AYL0"/>
<keyword evidence="3" id="KW-1185">Reference proteome</keyword>
<name>A0A7H9AYL0_ZYGMR</name>
<accession>A0A7H9AYL0</accession>
<sequence length="127" mass="14642">MRYADSKKGTVPTEGEFRKLSSRNEELAKQEATLKKEYTTLLRKISSLSTVVMQLEERQHASDETVDHVSVIGQETLERVPDLKWYNEQIAIIEEVAKDSATFVVPDELTESYKLYRDTPLLHRDAQ</sequence>
<dbReference type="InterPro" id="IPR020366">
    <property type="entry name" value="Ies5"/>
</dbReference>
<dbReference type="Pfam" id="PF17335">
    <property type="entry name" value="IES5"/>
    <property type="match status" value="1"/>
</dbReference>
<protein>
    <submittedName>
        <fullName evidence="2">Uncharacterized protein</fullName>
    </submittedName>
</protein>
<dbReference type="KEGG" id="zmk:HG535_0A08040"/>
<dbReference type="OrthoDB" id="4033270at2759"/>
<keyword evidence="1" id="KW-0175">Coiled coil</keyword>
<dbReference type="GO" id="GO:0031011">
    <property type="term" value="C:Ino80 complex"/>
    <property type="evidence" value="ECO:0007669"/>
    <property type="project" value="InterPro"/>
</dbReference>
<dbReference type="GeneID" id="59234496"/>
<evidence type="ECO:0000313" key="2">
    <source>
        <dbReference type="EMBL" id="QLG70859.1"/>
    </source>
</evidence>
<evidence type="ECO:0000313" key="3">
    <source>
        <dbReference type="Proteomes" id="UP000509704"/>
    </source>
</evidence>
<gene>
    <name evidence="2" type="ORF">HG535_0A08040</name>
</gene>
<reference evidence="2 3" key="1">
    <citation type="submission" date="2020-07" db="EMBL/GenBank/DDBJ databases">
        <title>The yeast mating-type switching endonuclease HO is a domesticated member of an unorthodox homing genetic element family.</title>
        <authorList>
            <person name="Coughlan A.Y."/>
            <person name="Lombardi L."/>
            <person name="Braun-Galleani S."/>
            <person name="Martos A.R."/>
            <person name="Galeote V."/>
            <person name="Bigey F."/>
            <person name="Dequin S."/>
            <person name="Byrne K.P."/>
            <person name="Wolfe K.H."/>
        </authorList>
    </citation>
    <scope>NUCLEOTIDE SEQUENCE [LARGE SCALE GENOMIC DNA]</scope>
    <source>
        <strain evidence="2 3">NRRL Y-6702</strain>
    </source>
</reference>
<dbReference type="RefSeq" id="XP_037142587.1">
    <property type="nucleotide sequence ID" value="XM_037286692.1"/>
</dbReference>
<evidence type="ECO:0000256" key="1">
    <source>
        <dbReference type="SAM" id="Coils"/>
    </source>
</evidence>
<organism evidence="2 3">
    <name type="scientific">Zygotorulaspora mrakii</name>
    <name type="common">Zygosaccharomyces mrakii</name>
    <dbReference type="NCBI Taxonomy" id="42260"/>
    <lineage>
        <taxon>Eukaryota</taxon>
        <taxon>Fungi</taxon>
        <taxon>Dikarya</taxon>
        <taxon>Ascomycota</taxon>
        <taxon>Saccharomycotina</taxon>
        <taxon>Saccharomycetes</taxon>
        <taxon>Saccharomycetales</taxon>
        <taxon>Saccharomycetaceae</taxon>
        <taxon>Zygotorulaspora</taxon>
    </lineage>
</organism>